<sequence>MNELHQDQDSPTDAQLSRLYRQHCSAEPSLEVDRRVLAAARAALADRPVHSRDGWTRWRTPLALATTLALSLTLALLHEPPPGELPAERGGQAKGQVAAEQALPKVSDQAAPAEAKRESLPTAPAAMGAATGSRGEARRQSAPSPPARAAAPELAKSRADMARSPTTWLEEIRTLLREGKVEEAERQLREFRRAHPDHPLPDDFRQ</sequence>
<evidence type="ECO:0000313" key="3">
    <source>
        <dbReference type="Proteomes" id="UP000199169"/>
    </source>
</evidence>
<accession>A0A1A8XI96</accession>
<proteinExistence type="predicted"/>
<evidence type="ECO:0000313" key="2">
    <source>
        <dbReference type="EMBL" id="SBT04870.1"/>
    </source>
</evidence>
<feature type="region of interest" description="Disordered" evidence="1">
    <location>
        <begin position="81"/>
        <end position="165"/>
    </location>
</feature>
<dbReference type="EMBL" id="FLQX01000094">
    <property type="protein sequence ID" value="SBT04870.1"/>
    <property type="molecule type" value="Genomic_DNA"/>
</dbReference>
<gene>
    <name evidence="2" type="ORF">ACCAA_20006</name>
</gene>
<dbReference type="AlphaFoldDB" id="A0A1A8XI96"/>
<name>A0A1A8XI96_9PROT</name>
<protein>
    <submittedName>
        <fullName evidence="2">Uncharacterized protein</fullName>
    </submittedName>
</protein>
<keyword evidence="3" id="KW-1185">Reference proteome</keyword>
<feature type="region of interest" description="Disordered" evidence="1">
    <location>
        <begin position="184"/>
        <end position="206"/>
    </location>
</feature>
<organism evidence="2 3">
    <name type="scientific">Candidatus Accumulibacter aalborgensis</name>
    <dbReference type="NCBI Taxonomy" id="1860102"/>
    <lineage>
        <taxon>Bacteria</taxon>
        <taxon>Pseudomonadati</taxon>
        <taxon>Pseudomonadota</taxon>
        <taxon>Betaproteobacteria</taxon>
        <taxon>Candidatus Accumulibacter</taxon>
    </lineage>
</organism>
<feature type="compositionally biased region" description="Low complexity" evidence="1">
    <location>
        <begin position="121"/>
        <end position="132"/>
    </location>
</feature>
<evidence type="ECO:0000256" key="1">
    <source>
        <dbReference type="SAM" id="MobiDB-lite"/>
    </source>
</evidence>
<reference evidence="2 3" key="1">
    <citation type="submission" date="2016-06" db="EMBL/GenBank/DDBJ databases">
        <authorList>
            <person name="Kjaerup R.B."/>
            <person name="Dalgaard T.S."/>
            <person name="Juul-Madsen H.R."/>
        </authorList>
    </citation>
    <scope>NUCLEOTIDE SEQUENCE [LARGE SCALE GENOMIC DNA]</scope>
    <source>
        <strain evidence="2">3</strain>
    </source>
</reference>
<dbReference type="RefSeq" id="WP_186406216.1">
    <property type="nucleotide sequence ID" value="NZ_FLQX01000094.1"/>
</dbReference>
<dbReference type="STRING" id="1860102.ACCAA_20006"/>
<dbReference type="Proteomes" id="UP000199169">
    <property type="component" value="Unassembled WGS sequence"/>
</dbReference>